<dbReference type="SUPFAM" id="SSF52540">
    <property type="entry name" value="P-loop containing nucleoside triphosphate hydrolases"/>
    <property type="match status" value="1"/>
</dbReference>
<protein>
    <submittedName>
        <fullName evidence="1">Translesion DNA synthesis-associated protein ImuA</fullName>
    </submittedName>
</protein>
<dbReference type="InterPro" id="IPR047610">
    <property type="entry name" value="ImuA_translesion"/>
</dbReference>
<dbReference type="InterPro" id="IPR017166">
    <property type="entry name" value="UCP037290"/>
</dbReference>
<gene>
    <name evidence="1" type="primary">imuA</name>
    <name evidence="1" type="ORF">HCU74_02270</name>
</gene>
<accession>A0ABX1GCK6</accession>
<proteinExistence type="predicted"/>
<reference evidence="1 2" key="1">
    <citation type="submission" date="2020-04" db="EMBL/GenBank/DDBJ databases">
        <authorList>
            <person name="Yoon J."/>
        </authorList>
    </citation>
    <scope>NUCLEOTIDE SEQUENCE [LARGE SCALE GENOMIC DNA]</scope>
    <source>
        <strain evidence="1 2">KMU-166</strain>
    </source>
</reference>
<dbReference type="Proteomes" id="UP000765845">
    <property type="component" value="Unassembled WGS sequence"/>
</dbReference>
<dbReference type="EMBL" id="JAAWWK010000001">
    <property type="protein sequence ID" value="NKI16237.1"/>
    <property type="molecule type" value="Genomic_DNA"/>
</dbReference>
<dbReference type="InterPro" id="IPR027417">
    <property type="entry name" value="P-loop_NTPase"/>
</dbReference>
<comment type="caution">
    <text evidence="1">The sequence shown here is derived from an EMBL/GenBank/DDBJ whole genome shotgun (WGS) entry which is preliminary data.</text>
</comment>
<dbReference type="Gene3D" id="3.40.50.300">
    <property type="entry name" value="P-loop containing nucleotide triphosphate hydrolases"/>
    <property type="match status" value="1"/>
</dbReference>
<name>A0ABX1GCK6_9GAMM</name>
<organism evidence="1 2">
    <name type="scientific">Spongiibacter thalassae</name>
    <dbReference type="NCBI Taxonomy" id="2721624"/>
    <lineage>
        <taxon>Bacteria</taxon>
        <taxon>Pseudomonadati</taxon>
        <taxon>Pseudomonadota</taxon>
        <taxon>Gammaproteobacteria</taxon>
        <taxon>Cellvibrionales</taxon>
        <taxon>Spongiibacteraceae</taxon>
        <taxon>Spongiibacter</taxon>
    </lineage>
</organism>
<dbReference type="NCBIfam" id="NF033429">
    <property type="entry name" value="ImuA_translesion"/>
    <property type="match status" value="1"/>
</dbReference>
<dbReference type="RefSeq" id="WP_168448766.1">
    <property type="nucleotide sequence ID" value="NZ_JAAWWK010000001.1"/>
</dbReference>
<keyword evidence="2" id="KW-1185">Reference proteome</keyword>
<sequence>MPKPRLQQLMSERQLWHARGAGVARRNTQHSVSSGFAALDQALHLGGWPVHGSTELLCSQSGIGELELVLPSLAERSRQRPVLWLNPPHLPFAPALEQHNLSCHQHYVLRCTTPREQLWAAEELLRSGAFSSLLSWFDGRPLQDRQLRRLHLAAREGNCWHLHFRDIRCQPQTSPAPLRLSLSASSQHLHVEVFKQSGGHAGQRLQLPRPASLLWQQQPASSWPVYRQAPRRRLNLVASSRPEGALQRLPLGLDTLPRPGTPH</sequence>
<dbReference type="PIRSF" id="PIRSF037290">
    <property type="entry name" value="UCP037290"/>
    <property type="match status" value="1"/>
</dbReference>
<evidence type="ECO:0000313" key="1">
    <source>
        <dbReference type="EMBL" id="NKI16237.1"/>
    </source>
</evidence>
<evidence type="ECO:0000313" key="2">
    <source>
        <dbReference type="Proteomes" id="UP000765845"/>
    </source>
</evidence>